<feature type="compositionally biased region" description="Polar residues" evidence="1">
    <location>
        <begin position="81"/>
        <end position="90"/>
    </location>
</feature>
<feature type="region of interest" description="Disordered" evidence="1">
    <location>
        <begin position="1"/>
        <end position="59"/>
    </location>
</feature>
<name>A0ABP0RHY6_9DINO</name>
<feature type="region of interest" description="Disordered" evidence="1">
    <location>
        <begin position="79"/>
        <end position="124"/>
    </location>
</feature>
<evidence type="ECO:0000256" key="1">
    <source>
        <dbReference type="SAM" id="MobiDB-lite"/>
    </source>
</evidence>
<evidence type="ECO:0000313" key="3">
    <source>
        <dbReference type="Proteomes" id="UP001642464"/>
    </source>
</evidence>
<protein>
    <submittedName>
        <fullName evidence="2">Chloroplastic</fullName>
    </submittedName>
</protein>
<comment type="caution">
    <text evidence="2">The sequence shown here is derived from an EMBL/GenBank/DDBJ whole genome shotgun (WGS) entry which is preliminary data.</text>
</comment>
<sequence length="342" mass="37014">SRLSPIPSAPDRQQCQPGGDGRPRLHDAPGAGETQQTWTDWARDQPAGDPNSHRSTTSNSCAFVFRGTPQRHGRQVHFAPHTTSGRTVVSSKLPPPASFGLPRGATTMRDPPGTAAGFGRGAQPTRCDRLEGARLHVRSLLASAQGPGLLPAAPGQQESARELRLDGSGGLRRSRPPGVGRLSGGCRALGPDAGPGWPIGEAPLISLGLSSEGRGREASRRHVFSYARDSCGFFLVCPKGMYVKCKAFVGDMVRVWDHYYEEREPYGRGNFCRLLDKVENDDSILCGIELQEIRLEQQTQVRGGPFGSVVDEVKLIAQPSTGGMEMVRELRDHSLKAKRKVH</sequence>
<accession>A0ABP0RHY6</accession>
<feature type="non-terminal residue" evidence="2">
    <location>
        <position position="342"/>
    </location>
</feature>
<gene>
    <name evidence="2" type="ORF">SCF082_LOCUS46909</name>
</gene>
<evidence type="ECO:0000313" key="2">
    <source>
        <dbReference type="EMBL" id="CAK9100218.1"/>
    </source>
</evidence>
<dbReference type="EMBL" id="CAXAMM010041586">
    <property type="protein sequence ID" value="CAK9100218.1"/>
    <property type="molecule type" value="Genomic_DNA"/>
</dbReference>
<proteinExistence type="predicted"/>
<feature type="non-terminal residue" evidence="2">
    <location>
        <position position="1"/>
    </location>
</feature>
<organism evidence="2 3">
    <name type="scientific">Durusdinium trenchii</name>
    <dbReference type="NCBI Taxonomy" id="1381693"/>
    <lineage>
        <taxon>Eukaryota</taxon>
        <taxon>Sar</taxon>
        <taxon>Alveolata</taxon>
        <taxon>Dinophyceae</taxon>
        <taxon>Suessiales</taxon>
        <taxon>Symbiodiniaceae</taxon>
        <taxon>Durusdinium</taxon>
    </lineage>
</organism>
<dbReference type="Proteomes" id="UP001642464">
    <property type="component" value="Unassembled WGS sequence"/>
</dbReference>
<keyword evidence="3" id="KW-1185">Reference proteome</keyword>
<reference evidence="2 3" key="1">
    <citation type="submission" date="2024-02" db="EMBL/GenBank/DDBJ databases">
        <authorList>
            <person name="Chen Y."/>
            <person name="Shah S."/>
            <person name="Dougan E. K."/>
            <person name="Thang M."/>
            <person name="Chan C."/>
        </authorList>
    </citation>
    <scope>NUCLEOTIDE SEQUENCE [LARGE SCALE GENOMIC DNA]</scope>
</reference>